<dbReference type="InterPro" id="IPR000182">
    <property type="entry name" value="GNAT_dom"/>
</dbReference>
<dbReference type="PANTHER" id="PTHR43328:SF1">
    <property type="entry name" value="N-ACETYLTRANSFERASE DOMAIN-CONTAINING PROTEIN"/>
    <property type="match status" value="1"/>
</dbReference>
<dbReference type="InterPro" id="IPR016181">
    <property type="entry name" value="Acyl_CoA_acyltransferase"/>
</dbReference>
<dbReference type="AlphaFoldDB" id="A0A165YY59"/>
<dbReference type="EMBL" id="LMCB01000015">
    <property type="protein sequence ID" value="KZL19340.1"/>
    <property type="molecule type" value="Genomic_DNA"/>
</dbReference>
<evidence type="ECO:0000313" key="2">
    <source>
        <dbReference type="EMBL" id="KZL19340.1"/>
    </source>
</evidence>
<evidence type="ECO:0000313" key="3">
    <source>
        <dbReference type="Proteomes" id="UP000076577"/>
    </source>
</evidence>
<gene>
    <name evidence="2" type="primary">ydaF_3</name>
    <name evidence="2" type="ORF">PsAD2_02092</name>
</gene>
<reference evidence="2 3" key="1">
    <citation type="journal article" date="2016" name="Front. Microbiol.">
        <title>Comparative Genomic Analysis Reveals a Diverse Repertoire of Genes Involved in Prokaryote-Eukaryote Interactions within the Pseudovibrio Genus.</title>
        <authorList>
            <person name="Romano S."/>
            <person name="Fernandez-Guerra A."/>
            <person name="Reen F.J."/>
            <person name="Glockner F.O."/>
            <person name="Crowley S.P."/>
            <person name="O'Sullivan O."/>
            <person name="Cotter P.D."/>
            <person name="Adams C."/>
            <person name="Dobson A.D."/>
            <person name="O'Gara F."/>
        </authorList>
    </citation>
    <scope>NUCLEOTIDE SEQUENCE [LARGE SCALE GENOMIC DNA]</scope>
    <source>
        <strain evidence="2 3">Ad2</strain>
    </source>
</reference>
<dbReference type="Pfam" id="PF13302">
    <property type="entry name" value="Acetyltransf_3"/>
    <property type="match status" value="1"/>
</dbReference>
<dbReference type="SUPFAM" id="SSF55729">
    <property type="entry name" value="Acyl-CoA N-acyltransferases (Nat)"/>
    <property type="match status" value="1"/>
</dbReference>
<proteinExistence type="predicted"/>
<sequence length="186" mass="21345">MFPQLTTDRLVLREVQHGDLTSLCKHINNYKIAKMLSHVPFPYTREDGEWWVSHSIESPLSTQTAWVLDHLGEFLGVVSVLDTLGEEPFLGYWVAEPHWNQGFASEAVAEAIRYCFEQLQLKRLYSSALSENEASLRVLRKSGFKDYGIGTASPRARQGEELETTKLHLTKQEWEAEFLDIHLPNQ</sequence>
<feature type="domain" description="N-acetyltransferase" evidence="1">
    <location>
        <begin position="10"/>
        <end position="172"/>
    </location>
</feature>
<dbReference type="PATRIC" id="fig|989403.3.peg.2235"/>
<dbReference type="PROSITE" id="PS51186">
    <property type="entry name" value="GNAT"/>
    <property type="match status" value="1"/>
</dbReference>
<dbReference type="STRING" id="989403.SAMN05421798_102615"/>
<organism evidence="2 3">
    <name type="scientific">Pseudovibrio axinellae</name>
    <dbReference type="NCBI Taxonomy" id="989403"/>
    <lineage>
        <taxon>Bacteria</taxon>
        <taxon>Pseudomonadati</taxon>
        <taxon>Pseudomonadota</taxon>
        <taxon>Alphaproteobacteria</taxon>
        <taxon>Hyphomicrobiales</taxon>
        <taxon>Stappiaceae</taxon>
        <taxon>Pseudovibrio</taxon>
    </lineage>
</organism>
<protein>
    <submittedName>
        <fullName evidence="2">Putative ribosomal N-acetyltransferase YdaF</fullName>
        <ecNumber evidence="2">2.3.1.-</ecNumber>
    </submittedName>
</protein>
<dbReference type="OrthoDB" id="9804153at2"/>
<comment type="caution">
    <text evidence="2">The sequence shown here is derived from an EMBL/GenBank/DDBJ whole genome shotgun (WGS) entry which is preliminary data.</text>
</comment>
<dbReference type="PANTHER" id="PTHR43328">
    <property type="entry name" value="ACETYLTRANSFERASE-RELATED"/>
    <property type="match status" value="1"/>
</dbReference>
<keyword evidence="3" id="KW-1185">Reference proteome</keyword>
<name>A0A165YY59_9HYPH</name>
<dbReference type="Proteomes" id="UP000076577">
    <property type="component" value="Unassembled WGS sequence"/>
</dbReference>
<dbReference type="Gene3D" id="3.40.630.30">
    <property type="match status" value="1"/>
</dbReference>
<keyword evidence="2" id="KW-0012">Acyltransferase</keyword>
<accession>A0A165YY59</accession>
<dbReference type="GO" id="GO:0016747">
    <property type="term" value="F:acyltransferase activity, transferring groups other than amino-acyl groups"/>
    <property type="evidence" value="ECO:0007669"/>
    <property type="project" value="InterPro"/>
</dbReference>
<dbReference type="EC" id="2.3.1.-" evidence="2"/>
<keyword evidence="2" id="KW-0808">Transferase</keyword>
<dbReference type="RefSeq" id="WP_068005561.1">
    <property type="nucleotide sequence ID" value="NZ_FOFM01000002.1"/>
</dbReference>
<evidence type="ECO:0000259" key="1">
    <source>
        <dbReference type="PROSITE" id="PS51186"/>
    </source>
</evidence>